<evidence type="ECO:0000313" key="6">
    <source>
        <dbReference type="EMBL" id="QHU30083.1"/>
    </source>
</evidence>
<dbReference type="AlphaFoldDB" id="A0A6C0LHR0"/>
<dbReference type="CDD" id="cd05239">
    <property type="entry name" value="GDP_FS_SDR_e"/>
    <property type="match status" value="1"/>
</dbReference>
<dbReference type="EMBL" id="MN740503">
    <property type="protein sequence ID" value="QHU30083.1"/>
    <property type="molecule type" value="Genomic_DNA"/>
</dbReference>
<dbReference type="SUPFAM" id="SSF51735">
    <property type="entry name" value="NAD(P)-binding Rossmann-fold domains"/>
    <property type="match status" value="1"/>
</dbReference>
<reference evidence="6" key="1">
    <citation type="journal article" date="2020" name="Nature">
        <title>Giant virus diversity and host interactions through global metagenomics.</title>
        <authorList>
            <person name="Schulz F."/>
            <person name="Roux S."/>
            <person name="Paez-Espino D."/>
            <person name="Jungbluth S."/>
            <person name="Walsh D.A."/>
            <person name="Denef V.J."/>
            <person name="McMahon K.D."/>
            <person name="Konstantinidis K.T."/>
            <person name="Eloe-Fadrosh E.A."/>
            <person name="Kyrpides N.C."/>
            <person name="Woyke T."/>
        </authorList>
    </citation>
    <scope>NUCLEOTIDE SEQUENCE</scope>
    <source>
        <strain evidence="6">GVMAG-M-3300027833-11</strain>
    </source>
</reference>
<dbReference type="InterPro" id="IPR036291">
    <property type="entry name" value="NAD(P)-bd_dom_sf"/>
</dbReference>
<evidence type="ECO:0000256" key="3">
    <source>
        <dbReference type="ARBA" id="ARBA00023002"/>
    </source>
</evidence>
<dbReference type="InterPro" id="IPR028614">
    <property type="entry name" value="GDP_fucose/colitose_synth"/>
</dbReference>
<dbReference type="PANTHER" id="PTHR43238:SF1">
    <property type="entry name" value="GDP-L-FUCOSE SYNTHASE"/>
    <property type="match status" value="1"/>
</dbReference>
<feature type="domain" description="NAD-dependent epimerase/dehydratase" evidence="5">
    <location>
        <begin position="3"/>
        <end position="226"/>
    </location>
</feature>
<keyword evidence="4" id="KW-0413">Isomerase</keyword>
<dbReference type="Gene3D" id="3.40.50.720">
    <property type="entry name" value="NAD(P)-binding Rossmann-like Domain"/>
    <property type="match status" value="1"/>
</dbReference>
<dbReference type="GO" id="GO:0016853">
    <property type="term" value="F:isomerase activity"/>
    <property type="evidence" value="ECO:0007669"/>
    <property type="project" value="UniProtKB-KW"/>
</dbReference>
<dbReference type="InterPro" id="IPR001509">
    <property type="entry name" value="Epimerase_deHydtase"/>
</dbReference>
<dbReference type="Pfam" id="PF01370">
    <property type="entry name" value="Epimerase"/>
    <property type="match status" value="1"/>
</dbReference>
<keyword evidence="3" id="KW-0560">Oxidoreductase</keyword>
<evidence type="ECO:0000256" key="2">
    <source>
        <dbReference type="ARBA" id="ARBA00022857"/>
    </source>
</evidence>
<name>A0A6C0LHR0_9ZZZZ</name>
<evidence type="ECO:0000256" key="1">
    <source>
        <dbReference type="ARBA" id="ARBA00005959"/>
    </source>
</evidence>
<accession>A0A6C0LHR0</accession>
<dbReference type="PANTHER" id="PTHR43238">
    <property type="entry name" value="GDP-L-FUCOSE SYNTHASE"/>
    <property type="match status" value="1"/>
</dbReference>
<dbReference type="Gene3D" id="3.90.25.10">
    <property type="entry name" value="UDP-galactose 4-epimerase, domain 1"/>
    <property type="match status" value="1"/>
</dbReference>
<dbReference type="HAMAP" id="MF_00956">
    <property type="entry name" value="GDP_fucose_synth"/>
    <property type="match status" value="1"/>
</dbReference>
<keyword evidence="2" id="KW-0521">NADP</keyword>
<proteinExistence type="inferred from homology"/>
<dbReference type="GO" id="GO:0050577">
    <property type="term" value="F:GDP-L-fucose synthase activity"/>
    <property type="evidence" value="ECO:0007669"/>
    <property type="project" value="TreeGrafter"/>
</dbReference>
<organism evidence="6">
    <name type="scientific">viral metagenome</name>
    <dbReference type="NCBI Taxonomy" id="1070528"/>
    <lineage>
        <taxon>unclassified sequences</taxon>
        <taxon>metagenomes</taxon>
        <taxon>organismal metagenomes</taxon>
    </lineage>
</organism>
<evidence type="ECO:0000256" key="4">
    <source>
        <dbReference type="ARBA" id="ARBA00023235"/>
    </source>
</evidence>
<protein>
    <recommendedName>
        <fullName evidence="5">NAD-dependent epimerase/dehydratase domain-containing protein</fullName>
    </recommendedName>
</protein>
<evidence type="ECO:0000259" key="5">
    <source>
        <dbReference type="Pfam" id="PF01370"/>
    </source>
</evidence>
<comment type="similarity">
    <text evidence="1">Belongs to the NAD(P)-dependent epimerase/dehydratase family. Fucose synthase subfamily.</text>
</comment>
<sequence>MKVLVTGGTGLVGNAIKSISSNYDYNFIFVSSKSGDLTSLIDTERIFEEHKPDMVIHLAACVGGLYKNMNEGATMFESNILINTNVLKCCVKYNVKKTLSCLSTCIFPNETTYPINEYMLHVGPPHESNEGYSYSKRMLEVQGRLYRKQYNLDFISVIPTNIYGPYDNYNLDDAHVIPSLIHKCYIAKKNNEVFKVMGSGKPLRQFIYSTDLAKLIMWALKNYNESTPIILSPPESSEVSIECVARLIAKSFNYDDKIVFQEEFSDGQYKKTADNSRLMLMCNSFEFTKIEDGIDMSVKWFIKNYGKNTRI</sequence>